<proteinExistence type="predicted"/>
<sequence>MASGLQEGEIRQALQEGGHIRNVLIVSKCIGGVVEHLAYLRASWRRDFLPLRTWNDRGDRTYRDLDRLLTLIRADFGFCGCIPVYIAGDPELARYKALAQELPVAGPLPPHCDIDLQRPEAAPPG</sequence>
<dbReference type="Proteomes" id="UP000192936">
    <property type="component" value="Unassembled WGS sequence"/>
</dbReference>
<dbReference type="AlphaFoldDB" id="A0A1X7EZ58"/>
<dbReference type="STRING" id="286727.SAMN02982917_2156"/>
<dbReference type="EMBL" id="FXAK01000004">
    <property type="protein sequence ID" value="SMF42769.1"/>
    <property type="molecule type" value="Genomic_DNA"/>
</dbReference>
<evidence type="ECO:0000313" key="2">
    <source>
        <dbReference type="Proteomes" id="UP000192936"/>
    </source>
</evidence>
<organism evidence="1 2">
    <name type="scientific">Azospirillum oryzae</name>
    <dbReference type="NCBI Taxonomy" id="286727"/>
    <lineage>
        <taxon>Bacteria</taxon>
        <taxon>Pseudomonadati</taxon>
        <taxon>Pseudomonadota</taxon>
        <taxon>Alphaproteobacteria</taxon>
        <taxon>Rhodospirillales</taxon>
        <taxon>Azospirillaceae</taxon>
        <taxon>Azospirillum</taxon>
    </lineage>
</organism>
<protein>
    <submittedName>
        <fullName evidence="1">Uncharacterized protein</fullName>
    </submittedName>
</protein>
<evidence type="ECO:0000313" key="1">
    <source>
        <dbReference type="EMBL" id="SMF42769.1"/>
    </source>
</evidence>
<accession>A0A1X7EZ58</accession>
<name>A0A1X7EZ58_9PROT</name>
<gene>
    <name evidence="1" type="ORF">SAMN02982917_2156</name>
</gene>
<reference evidence="1 2" key="1">
    <citation type="submission" date="2017-04" db="EMBL/GenBank/DDBJ databases">
        <authorList>
            <person name="Afonso C.L."/>
            <person name="Miller P.J."/>
            <person name="Scott M.A."/>
            <person name="Spackman E."/>
            <person name="Goraichik I."/>
            <person name="Dimitrov K.M."/>
            <person name="Suarez D.L."/>
            <person name="Swayne D.E."/>
        </authorList>
    </citation>
    <scope>NUCLEOTIDE SEQUENCE [LARGE SCALE GENOMIC DNA]</scope>
    <source>
        <strain evidence="1 2">A2P</strain>
    </source>
</reference>